<keyword evidence="1" id="KW-0812">Transmembrane</keyword>
<feature type="transmembrane region" description="Helical" evidence="1">
    <location>
        <begin position="123"/>
        <end position="145"/>
    </location>
</feature>
<dbReference type="Proteomes" id="UP000306102">
    <property type="component" value="Unassembled WGS sequence"/>
</dbReference>
<keyword evidence="3" id="KW-1185">Reference proteome</keyword>
<keyword evidence="1" id="KW-0472">Membrane</keyword>
<comment type="caution">
    <text evidence="2">The sequence shown here is derived from an EMBL/GenBank/DDBJ whole genome shotgun (WGS) entry which is preliminary data.</text>
</comment>
<keyword evidence="1" id="KW-1133">Transmembrane helix</keyword>
<dbReference type="EMBL" id="SDRB02004510">
    <property type="protein sequence ID" value="THG15759.1"/>
    <property type="molecule type" value="Genomic_DNA"/>
</dbReference>
<protein>
    <submittedName>
        <fullName evidence="2">Uncharacterized protein</fullName>
    </submittedName>
</protein>
<accession>A0A4S4EH08</accession>
<evidence type="ECO:0000313" key="2">
    <source>
        <dbReference type="EMBL" id="THG15759.1"/>
    </source>
</evidence>
<feature type="transmembrane region" description="Helical" evidence="1">
    <location>
        <begin position="166"/>
        <end position="192"/>
    </location>
</feature>
<feature type="transmembrane region" description="Helical" evidence="1">
    <location>
        <begin position="198"/>
        <end position="217"/>
    </location>
</feature>
<feature type="transmembrane region" description="Helical" evidence="1">
    <location>
        <begin position="252"/>
        <end position="272"/>
    </location>
</feature>
<dbReference type="AlphaFoldDB" id="A0A4S4EH08"/>
<evidence type="ECO:0000256" key="1">
    <source>
        <dbReference type="SAM" id="Phobius"/>
    </source>
</evidence>
<dbReference type="PANTHER" id="PTHR33133:SF39">
    <property type="entry name" value="ABC TRANSPORTER PERMEASE"/>
    <property type="match status" value="1"/>
</dbReference>
<evidence type="ECO:0000313" key="3">
    <source>
        <dbReference type="Proteomes" id="UP000306102"/>
    </source>
</evidence>
<name>A0A4S4EH08_CAMSN</name>
<gene>
    <name evidence="2" type="ORF">TEA_014034</name>
</gene>
<dbReference type="PANTHER" id="PTHR33133">
    <property type="entry name" value="OS08G0107100 PROTEIN-RELATED"/>
    <property type="match status" value="1"/>
</dbReference>
<reference evidence="2 3" key="1">
    <citation type="journal article" date="2018" name="Proc. Natl. Acad. Sci. U.S.A.">
        <title>Draft genome sequence of Camellia sinensis var. sinensis provides insights into the evolution of the tea genome and tea quality.</title>
        <authorList>
            <person name="Wei C."/>
            <person name="Yang H."/>
            <person name="Wang S."/>
            <person name="Zhao J."/>
            <person name="Liu C."/>
            <person name="Gao L."/>
            <person name="Xia E."/>
            <person name="Lu Y."/>
            <person name="Tai Y."/>
            <person name="She G."/>
            <person name="Sun J."/>
            <person name="Cao H."/>
            <person name="Tong W."/>
            <person name="Gao Q."/>
            <person name="Li Y."/>
            <person name="Deng W."/>
            <person name="Jiang X."/>
            <person name="Wang W."/>
            <person name="Chen Q."/>
            <person name="Zhang S."/>
            <person name="Li H."/>
            <person name="Wu J."/>
            <person name="Wang P."/>
            <person name="Li P."/>
            <person name="Shi C."/>
            <person name="Zheng F."/>
            <person name="Jian J."/>
            <person name="Huang B."/>
            <person name="Shan D."/>
            <person name="Shi M."/>
            <person name="Fang C."/>
            <person name="Yue Y."/>
            <person name="Li F."/>
            <person name="Li D."/>
            <person name="Wei S."/>
            <person name="Han B."/>
            <person name="Jiang C."/>
            <person name="Yin Y."/>
            <person name="Xia T."/>
            <person name="Zhang Z."/>
            <person name="Bennetzen J.L."/>
            <person name="Zhao S."/>
            <person name="Wan X."/>
        </authorList>
    </citation>
    <scope>NUCLEOTIDE SEQUENCE [LARGE SCALE GENOMIC DNA]</scope>
    <source>
        <strain evidence="3">cv. Shuchazao</strain>
        <tissue evidence="2">Leaf</tissue>
    </source>
</reference>
<proteinExistence type="predicted"/>
<sequence>MLKLNLSSPHMSLTISKNQIDKHVENSSKSQSSIGVFSIIHKSLKISIRNGTIVVSIFLSVFLSYCLLAYGVNLELSPLLKDLTWRLSLIGKYHEGNEFNEFLQSGILNDVRRFVVLLLVKWLFSYVIMLFFLMTTISLSSDAYTGKIVSAKDVFSRIKGRWKSPVTTSIYMALISFSLIALFWITIALVIFIVGGPLLVGLLTIAIILGVFGYLYVRAIWMLSLVVSIVEDDSCGLKAIDRASELMKGKKIKGCVMVLLTSCVVFGITFVIMRNCNLATQASLAILISRAFITCLLNYFMFVTFTVFYHECKNIDDEAAAEGDLGNNLHLLSPGLNIPYQLSQCFRAYCTVLLVMVKLKEMAKHLKDLLSSDRISGFQCHFSIPDDVHLSLVADGTLDMERADETTIVFHLLSIAKGGVCFPLHPFLRAVLCHWDLIPSQPNVNFFRIVMGITPNPGMTGRGPQGLSPRHT</sequence>
<feature type="transmembrane region" description="Helical" evidence="1">
    <location>
        <begin position="284"/>
        <end position="309"/>
    </location>
</feature>
<feature type="transmembrane region" description="Helical" evidence="1">
    <location>
        <begin position="51"/>
        <end position="72"/>
    </location>
</feature>
<organism evidence="2 3">
    <name type="scientific">Camellia sinensis var. sinensis</name>
    <name type="common">China tea</name>
    <dbReference type="NCBI Taxonomy" id="542762"/>
    <lineage>
        <taxon>Eukaryota</taxon>
        <taxon>Viridiplantae</taxon>
        <taxon>Streptophyta</taxon>
        <taxon>Embryophyta</taxon>
        <taxon>Tracheophyta</taxon>
        <taxon>Spermatophyta</taxon>
        <taxon>Magnoliopsida</taxon>
        <taxon>eudicotyledons</taxon>
        <taxon>Gunneridae</taxon>
        <taxon>Pentapetalae</taxon>
        <taxon>asterids</taxon>
        <taxon>Ericales</taxon>
        <taxon>Theaceae</taxon>
        <taxon>Camellia</taxon>
    </lineage>
</organism>